<evidence type="ECO:0000256" key="6">
    <source>
        <dbReference type="ARBA" id="ARBA00022826"/>
    </source>
</evidence>
<dbReference type="PANTHER" id="PTHR31462">
    <property type="entry name" value="ENDOSOMAL/LYSOSOMAL POTASSIUM CHANNEL TMEM175"/>
    <property type="match status" value="1"/>
</dbReference>
<evidence type="ECO:0000256" key="1">
    <source>
        <dbReference type="ARBA" id="ARBA00004141"/>
    </source>
</evidence>
<keyword evidence="11" id="KW-0407">Ion channel</keyword>
<evidence type="ECO:0000256" key="11">
    <source>
        <dbReference type="ARBA" id="ARBA00023303"/>
    </source>
</evidence>
<dbReference type="EMBL" id="BIFT01000002">
    <property type="protein sequence ID" value="GCE29435.1"/>
    <property type="molecule type" value="Genomic_DNA"/>
</dbReference>
<dbReference type="PANTHER" id="PTHR31462:SF5">
    <property type="entry name" value="ENDOSOMAL_LYSOSOMAL PROTON CHANNEL TMEM175"/>
    <property type="match status" value="1"/>
</dbReference>
<evidence type="ECO:0000313" key="15">
    <source>
        <dbReference type="EMBL" id="GCE29435.1"/>
    </source>
</evidence>
<keyword evidence="4" id="KW-0633">Potassium transport</keyword>
<keyword evidence="8 14" id="KW-1133">Transmembrane helix</keyword>
<dbReference type="GO" id="GO:0016020">
    <property type="term" value="C:membrane"/>
    <property type="evidence" value="ECO:0007669"/>
    <property type="project" value="UniProtKB-SubCell"/>
</dbReference>
<dbReference type="InterPro" id="IPR010617">
    <property type="entry name" value="TMEM175-like"/>
</dbReference>
<feature type="transmembrane region" description="Helical" evidence="14">
    <location>
        <begin position="207"/>
        <end position="224"/>
    </location>
</feature>
<keyword evidence="6" id="KW-0631">Potassium channel</keyword>
<keyword evidence="5 14" id="KW-0812">Transmembrane</keyword>
<evidence type="ECO:0000313" key="16">
    <source>
        <dbReference type="Proteomes" id="UP000287171"/>
    </source>
</evidence>
<evidence type="ECO:0000256" key="9">
    <source>
        <dbReference type="ARBA" id="ARBA00023065"/>
    </source>
</evidence>
<comment type="catalytic activity">
    <reaction evidence="12">
        <text>K(+)(in) = K(+)(out)</text>
        <dbReference type="Rhea" id="RHEA:29463"/>
        <dbReference type="ChEBI" id="CHEBI:29103"/>
    </reaction>
</comment>
<evidence type="ECO:0000256" key="4">
    <source>
        <dbReference type="ARBA" id="ARBA00022538"/>
    </source>
</evidence>
<reference evidence="16" key="1">
    <citation type="submission" date="2018-12" db="EMBL/GenBank/DDBJ databases">
        <title>Tengunoibacter tsumagoiensis gen. nov., sp. nov., Dictyobacter kobayashii sp. nov., D. alpinus sp. nov., and D. joshuensis sp. nov. and description of Dictyobacteraceae fam. nov. within the order Ktedonobacterales isolated from Tengu-no-mugimeshi.</title>
        <authorList>
            <person name="Wang C.M."/>
            <person name="Zheng Y."/>
            <person name="Sakai Y."/>
            <person name="Toyoda A."/>
            <person name="Minakuchi Y."/>
            <person name="Abe K."/>
            <person name="Yokota A."/>
            <person name="Yabe S."/>
        </authorList>
    </citation>
    <scope>NUCLEOTIDE SEQUENCE [LARGE SCALE GENOMIC DNA]</scope>
    <source>
        <strain evidence="16">Uno16</strain>
    </source>
</reference>
<feature type="transmembrane region" description="Helical" evidence="14">
    <location>
        <begin position="74"/>
        <end position="92"/>
    </location>
</feature>
<accession>A0A402BDK4</accession>
<name>A0A402BDK4_9CHLR</name>
<evidence type="ECO:0000256" key="5">
    <source>
        <dbReference type="ARBA" id="ARBA00022692"/>
    </source>
</evidence>
<protein>
    <recommendedName>
        <fullName evidence="17">DUF1211 domain-containing membrane protein</fullName>
    </recommendedName>
</protein>
<dbReference type="GO" id="GO:0005267">
    <property type="term" value="F:potassium channel activity"/>
    <property type="evidence" value="ECO:0007669"/>
    <property type="project" value="UniProtKB-KW"/>
</dbReference>
<feature type="transmembrane region" description="Helical" evidence="14">
    <location>
        <begin position="104"/>
        <end position="124"/>
    </location>
</feature>
<dbReference type="AlphaFoldDB" id="A0A402BDK4"/>
<keyword evidence="10 14" id="KW-0472">Membrane</keyword>
<evidence type="ECO:0000256" key="12">
    <source>
        <dbReference type="ARBA" id="ARBA00034430"/>
    </source>
</evidence>
<evidence type="ECO:0008006" key="17">
    <source>
        <dbReference type="Google" id="ProtNLM"/>
    </source>
</evidence>
<evidence type="ECO:0000256" key="7">
    <source>
        <dbReference type="ARBA" id="ARBA00022958"/>
    </source>
</evidence>
<keyword evidence="16" id="KW-1185">Reference proteome</keyword>
<evidence type="ECO:0000256" key="2">
    <source>
        <dbReference type="ARBA" id="ARBA00006920"/>
    </source>
</evidence>
<keyword evidence="3" id="KW-0813">Transport</keyword>
<dbReference type="Pfam" id="PF06736">
    <property type="entry name" value="TMEM175"/>
    <property type="match status" value="1"/>
</dbReference>
<comment type="similarity">
    <text evidence="2">Belongs to the TMEM175 family.</text>
</comment>
<evidence type="ECO:0000256" key="10">
    <source>
        <dbReference type="ARBA" id="ARBA00023136"/>
    </source>
</evidence>
<feature type="transmembrane region" description="Helical" evidence="14">
    <location>
        <begin position="136"/>
        <end position="158"/>
    </location>
</feature>
<keyword evidence="7" id="KW-0630">Potassium</keyword>
<sequence>MELSEQPQSQENVKPNPYNQREQIETTKKPSEDRIVLLTDGIFAIALTLLVLDIRVPKTNSLEVFNKALSEEFFTNTIYYVITFAVLISYWQGHRRLMNMIERIDNTFVGINILFLAFVAFFPVTNSLLNNSQFPVAVIIYTIVLAGCGYSASLLWAYALKNHRLFAPEVDIKEHTHRILLITSYPTFFLLSLVILLIPNFPPGRIFYIWILLPVIYVLASKVIQSYAWRPTQQNL</sequence>
<comment type="subcellular location">
    <subcellularLocation>
        <location evidence="1">Membrane</location>
        <topology evidence="1">Multi-pass membrane protein</topology>
    </subcellularLocation>
</comment>
<evidence type="ECO:0000256" key="8">
    <source>
        <dbReference type="ARBA" id="ARBA00022989"/>
    </source>
</evidence>
<dbReference type="GO" id="GO:0015252">
    <property type="term" value="F:proton channel activity"/>
    <property type="evidence" value="ECO:0007669"/>
    <property type="project" value="InterPro"/>
</dbReference>
<comment type="caution">
    <text evidence="15">The sequence shown here is derived from an EMBL/GenBank/DDBJ whole genome shotgun (WGS) entry which is preliminary data.</text>
</comment>
<gene>
    <name evidence="15" type="ORF">KDA_49190</name>
</gene>
<proteinExistence type="inferred from homology"/>
<evidence type="ECO:0000256" key="13">
    <source>
        <dbReference type="SAM" id="MobiDB-lite"/>
    </source>
</evidence>
<keyword evidence="9" id="KW-0406">Ion transport</keyword>
<evidence type="ECO:0000256" key="14">
    <source>
        <dbReference type="SAM" id="Phobius"/>
    </source>
</evidence>
<feature type="region of interest" description="Disordered" evidence="13">
    <location>
        <begin position="1"/>
        <end position="27"/>
    </location>
</feature>
<dbReference type="Proteomes" id="UP000287171">
    <property type="component" value="Unassembled WGS sequence"/>
</dbReference>
<feature type="transmembrane region" description="Helical" evidence="14">
    <location>
        <begin position="179"/>
        <end position="201"/>
    </location>
</feature>
<organism evidence="15 16">
    <name type="scientific">Dictyobacter alpinus</name>
    <dbReference type="NCBI Taxonomy" id="2014873"/>
    <lineage>
        <taxon>Bacteria</taxon>
        <taxon>Bacillati</taxon>
        <taxon>Chloroflexota</taxon>
        <taxon>Ktedonobacteria</taxon>
        <taxon>Ktedonobacterales</taxon>
        <taxon>Dictyobacteraceae</taxon>
        <taxon>Dictyobacter</taxon>
    </lineage>
</organism>
<feature type="transmembrane region" description="Helical" evidence="14">
    <location>
        <begin position="35"/>
        <end position="54"/>
    </location>
</feature>
<dbReference type="OrthoDB" id="159858at2"/>
<evidence type="ECO:0000256" key="3">
    <source>
        <dbReference type="ARBA" id="ARBA00022448"/>
    </source>
</evidence>
<feature type="compositionally biased region" description="Polar residues" evidence="13">
    <location>
        <begin position="1"/>
        <end position="21"/>
    </location>
</feature>
<dbReference type="RefSeq" id="WP_126629696.1">
    <property type="nucleotide sequence ID" value="NZ_BIFT01000002.1"/>
</dbReference>